<evidence type="ECO:0000313" key="2">
    <source>
        <dbReference type="Proteomes" id="UP001195483"/>
    </source>
</evidence>
<name>A0AAE0SIQ9_9BIVA</name>
<proteinExistence type="predicted"/>
<dbReference type="Proteomes" id="UP001195483">
    <property type="component" value="Unassembled WGS sequence"/>
</dbReference>
<gene>
    <name evidence="1" type="ORF">CHS0354_000220</name>
</gene>
<dbReference type="EMBL" id="JAEAOA010000063">
    <property type="protein sequence ID" value="KAK3592210.1"/>
    <property type="molecule type" value="Genomic_DNA"/>
</dbReference>
<reference evidence="1" key="2">
    <citation type="journal article" date="2021" name="Genome Biol. Evol.">
        <title>Developing a high-quality reference genome for a parasitic bivalve with doubly uniparental inheritance (Bivalvia: Unionida).</title>
        <authorList>
            <person name="Smith C.H."/>
        </authorList>
    </citation>
    <scope>NUCLEOTIDE SEQUENCE</scope>
    <source>
        <strain evidence="1">CHS0354</strain>
        <tissue evidence="1">Mantle</tissue>
    </source>
</reference>
<reference evidence="1" key="1">
    <citation type="journal article" date="2021" name="Genome Biol. Evol.">
        <title>A High-Quality Reference Genome for a Parasitic Bivalve with Doubly Uniparental Inheritance (Bivalvia: Unionida).</title>
        <authorList>
            <person name="Smith C.H."/>
        </authorList>
    </citation>
    <scope>NUCLEOTIDE SEQUENCE</scope>
    <source>
        <strain evidence="1">CHS0354</strain>
    </source>
</reference>
<comment type="caution">
    <text evidence="1">The sequence shown here is derived from an EMBL/GenBank/DDBJ whole genome shotgun (WGS) entry which is preliminary data.</text>
</comment>
<sequence length="150" mass="16799">MEKIWSLFHEYTHKELYLMSWSHVSHSSEGLWHTSRRQGTQALGSNAKAMPADANSSRLAAFRATCHLVRCFSFFDRRTGIGFASSSGDSHQRSIRLNCHLEAFDCGFAVTIGLVLTSGTFIHGSGFGGCDASWVVETYDACRQVMWLWI</sequence>
<keyword evidence="2" id="KW-1185">Reference proteome</keyword>
<evidence type="ECO:0000313" key="1">
    <source>
        <dbReference type="EMBL" id="KAK3592210.1"/>
    </source>
</evidence>
<organism evidence="1 2">
    <name type="scientific">Potamilus streckersoni</name>
    <dbReference type="NCBI Taxonomy" id="2493646"/>
    <lineage>
        <taxon>Eukaryota</taxon>
        <taxon>Metazoa</taxon>
        <taxon>Spiralia</taxon>
        <taxon>Lophotrochozoa</taxon>
        <taxon>Mollusca</taxon>
        <taxon>Bivalvia</taxon>
        <taxon>Autobranchia</taxon>
        <taxon>Heteroconchia</taxon>
        <taxon>Palaeoheterodonta</taxon>
        <taxon>Unionida</taxon>
        <taxon>Unionoidea</taxon>
        <taxon>Unionidae</taxon>
        <taxon>Ambleminae</taxon>
        <taxon>Lampsilini</taxon>
        <taxon>Potamilus</taxon>
    </lineage>
</organism>
<accession>A0AAE0SIQ9</accession>
<dbReference type="AlphaFoldDB" id="A0AAE0SIQ9"/>
<protein>
    <submittedName>
        <fullName evidence="1">Uncharacterized protein</fullName>
    </submittedName>
</protein>
<reference evidence="1" key="3">
    <citation type="submission" date="2023-05" db="EMBL/GenBank/DDBJ databases">
        <authorList>
            <person name="Smith C.H."/>
        </authorList>
    </citation>
    <scope>NUCLEOTIDE SEQUENCE</scope>
    <source>
        <strain evidence="1">CHS0354</strain>
        <tissue evidence="1">Mantle</tissue>
    </source>
</reference>